<protein>
    <recommendedName>
        <fullName evidence="9">Cobalamin biosynthesis protein CobD</fullName>
    </recommendedName>
</protein>
<evidence type="ECO:0000256" key="6">
    <source>
        <dbReference type="ARBA" id="ARBA00022692"/>
    </source>
</evidence>
<dbReference type="EMBL" id="JRFU01000139">
    <property type="protein sequence ID" value="PWE85973.1"/>
    <property type="molecule type" value="Genomic_DNA"/>
</dbReference>
<proteinExistence type="inferred from homology"/>
<dbReference type="Pfam" id="PF03186">
    <property type="entry name" value="CobD_Cbib"/>
    <property type="match status" value="1"/>
</dbReference>
<feature type="transmembrane region" description="Helical" evidence="9">
    <location>
        <begin position="351"/>
        <end position="374"/>
    </location>
</feature>
<keyword evidence="12" id="KW-1185">Reference proteome</keyword>
<comment type="subcellular location">
    <subcellularLocation>
        <location evidence="1 9">Cell membrane</location>
        <topology evidence="1 9">Multi-pass membrane protein</topology>
    </subcellularLocation>
</comment>
<dbReference type="UniPathway" id="UPA00148"/>
<evidence type="ECO:0000313" key="12">
    <source>
        <dbReference type="Proteomes" id="UP000245288"/>
    </source>
</evidence>
<dbReference type="OrthoDB" id="9811967at2"/>
<reference evidence="11 12" key="1">
    <citation type="submission" date="2014-09" db="EMBL/GenBank/DDBJ databases">
        <title>Butyrate-producing bacteria isolated from human gut.</title>
        <authorList>
            <person name="Zhang Q."/>
            <person name="Zhao L."/>
        </authorList>
    </citation>
    <scope>NUCLEOTIDE SEQUENCE [LARGE SCALE GENOMIC DNA]</scope>
    <source>
        <strain evidence="11 12">21</strain>
    </source>
</reference>
<feature type="region of interest" description="Disordered" evidence="10">
    <location>
        <begin position="67"/>
        <end position="96"/>
    </location>
</feature>
<dbReference type="PANTHER" id="PTHR34308:SF1">
    <property type="entry name" value="COBALAMIN BIOSYNTHESIS PROTEIN CBIB"/>
    <property type="match status" value="1"/>
</dbReference>
<comment type="caution">
    <text evidence="9">Lacks conserved residue(s) required for the propagation of feature annotation.</text>
</comment>
<comment type="caution">
    <text evidence="11">The sequence shown here is derived from an EMBL/GenBank/DDBJ whole genome shotgun (WGS) entry which is preliminary data.</text>
</comment>
<sequence>MTEIIVGTLIVGYVLDLIFGDPHGMWHPICFIGNMISFFERRLQSDCVHEQVAKADCERPLYERIRGSKKEQKQKQLDTTNTNESKKDGCDKKRESEVFHEPNRELAGGVLLVICVLAVSTAIPLVILMICYRIWFWLGFAVQSYMCYTILATKSLKTESMKVAEVLQTDGLEAGRKAVSMIVGRDTQNLTETGVVKAAVETVAENTSDGILAPMFYMAIGGPVLGYFYKAVNTMDSMVGYKNDKYLYFGRAAAKFDDVMNFIPARLSAIMMILAAPLVKLDGASAWKIFKRDRLNHASPNSAQTEAVMAGALQVQLAGDAWYFGKKHEKPTIGDAVRPVEIEDIARANKLLYAASLLGMIVFCGIRIAVWFGIKMVL</sequence>
<keyword evidence="7 9" id="KW-1133">Transmembrane helix</keyword>
<dbReference type="GO" id="GO:0048472">
    <property type="term" value="F:threonine-phosphate decarboxylase activity"/>
    <property type="evidence" value="ECO:0007669"/>
    <property type="project" value="InterPro"/>
</dbReference>
<name>A0A2V1JRI6_EUBRA</name>
<gene>
    <name evidence="9" type="primary">cobD</name>
    <name evidence="11" type="ORF">LG34_12580</name>
</gene>
<feature type="transmembrane region" description="Helical" evidence="9">
    <location>
        <begin position="106"/>
        <end position="128"/>
    </location>
</feature>
<evidence type="ECO:0000256" key="9">
    <source>
        <dbReference type="HAMAP-Rule" id="MF_00024"/>
    </source>
</evidence>
<evidence type="ECO:0000256" key="3">
    <source>
        <dbReference type="ARBA" id="ARBA00006263"/>
    </source>
</evidence>
<keyword evidence="6 9" id="KW-0812">Transmembrane</keyword>
<dbReference type="PANTHER" id="PTHR34308">
    <property type="entry name" value="COBALAMIN BIOSYNTHESIS PROTEIN CBIB"/>
    <property type="match status" value="1"/>
</dbReference>
<keyword evidence="8 9" id="KW-0472">Membrane</keyword>
<dbReference type="AlphaFoldDB" id="A0A2V1JRI6"/>
<feature type="compositionally biased region" description="Basic and acidic residues" evidence="10">
    <location>
        <begin position="67"/>
        <end position="76"/>
    </location>
</feature>
<evidence type="ECO:0000313" key="11">
    <source>
        <dbReference type="EMBL" id="PWE85973.1"/>
    </source>
</evidence>
<dbReference type="Proteomes" id="UP000245288">
    <property type="component" value="Unassembled WGS sequence"/>
</dbReference>
<comment type="pathway">
    <text evidence="2 9">Cofactor biosynthesis; adenosylcobalamin biosynthesis.</text>
</comment>
<evidence type="ECO:0000256" key="10">
    <source>
        <dbReference type="SAM" id="MobiDB-lite"/>
    </source>
</evidence>
<evidence type="ECO:0000256" key="1">
    <source>
        <dbReference type="ARBA" id="ARBA00004651"/>
    </source>
</evidence>
<evidence type="ECO:0000256" key="2">
    <source>
        <dbReference type="ARBA" id="ARBA00004953"/>
    </source>
</evidence>
<evidence type="ECO:0000256" key="5">
    <source>
        <dbReference type="ARBA" id="ARBA00022573"/>
    </source>
</evidence>
<evidence type="ECO:0000256" key="4">
    <source>
        <dbReference type="ARBA" id="ARBA00022475"/>
    </source>
</evidence>
<dbReference type="GO" id="GO:0015420">
    <property type="term" value="F:ABC-type vitamin B12 transporter activity"/>
    <property type="evidence" value="ECO:0007669"/>
    <property type="project" value="UniProtKB-UniRule"/>
</dbReference>
<keyword evidence="5 9" id="KW-0169">Cobalamin biosynthesis</keyword>
<dbReference type="GO" id="GO:0005886">
    <property type="term" value="C:plasma membrane"/>
    <property type="evidence" value="ECO:0007669"/>
    <property type="project" value="UniProtKB-SubCell"/>
</dbReference>
<evidence type="ECO:0000256" key="8">
    <source>
        <dbReference type="ARBA" id="ARBA00023136"/>
    </source>
</evidence>
<dbReference type="RefSeq" id="WP_109216295.1">
    <property type="nucleotide sequence ID" value="NZ_JAQDGV010000016.1"/>
</dbReference>
<feature type="compositionally biased region" description="Basic and acidic residues" evidence="10">
    <location>
        <begin position="84"/>
        <end position="96"/>
    </location>
</feature>
<comment type="function">
    <text evidence="9">Converts cobyric acid to cobinamide by the addition of aminopropanol on the F carboxylic group.</text>
</comment>
<keyword evidence="4 9" id="KW-1003">Cell membrane</keyword>
<dbReference type="GO" id="GO:0009236">
    <property type="term" value="P:cobalamin biosynthetic process"/>
    <property type="evidence" value="ECO:0007669"/>
    <property type="project" value="UniProtKB-UniRule"/>
</dbReference>
<dbReference type="HAMAP" id="MF_00024">
    <property type="entry name" value="CobD_CbiB"/>
    <property type="match status" value="1"/>
</dbReference>
<evidence type="ECO:0000256" key="7">
    <source>
        <dbReference type="ARBA" id="ARBA00022989"/>
    </source>
</evidence>
<feature type="transmembrane region" description="Helical" evidence="9">
    <location>
        <begin position="134"/>
        <end position="152"/>
    </location>
</feature>
<organism evidence="11 12">
    <name type="scientific">Eubacterium ramulus</name>
    <dbReference type="NCBI Taxonomy" id="39490"/>
    <lineage>
        <taxon>Bacteria</taxon>
        <taxon>Bacillati</taxon>
        <taxon>Bacillota</taxon>
        <taxon>Clostridia</taxon>
        <taxon>Eubacteriales</taxon>
        <taxon>Eubacteriaceae</taxon>
        <taxon>Eubacterium</taxon>
    </lineage>
</organism>
<dbReference type="InterPro" id="IPR004485">
    <property type="entry name" value="Cobalamin_biosynth_CobD/CbiB"/>
</dbReference>
<accession>A0A2V1JRI6</accession>
<comment type="similarity">
    <text evidence="3 9">Belongs to the CobD/CbiB family.</text>
</comment>
<dbReference type="NCBIfam" id="TIGR00380">
    <property type="entry name" value="cobal_cbiB"/>
    <property type="match status" value="1"/>
</dbReference>